<gene>
    <name evidence="1" type="ORF">HYPSUDRAFT_396207</name>
</gene>
<protein>
    <submittedName>
        <fullName evidence="1">Uncharacterized protein</fullName>
    </submittedName>
</protein>
<organism evidence="1 2">
    <name type="scientific">Hypholoma sublateritium (strain FD-334 SS-4)</name>
    <dbReference type="NCBI Taxonomy" id="945553"/>
    <lineage>
        <taxon>Eukaryota</taxon>
        <taxon>Fungi</taxon>
        <taxon>Dikarya</taxon>
        <taxon>Basidiomycota</taxon>
        <taxon>Agaricomycotina</taxon>
        <taxon>Agaricomycetes</taxon>
        <taxon>Agaricomycetidae</taxon>
        <taxon>Agaricales</taxon>
        <taxon>Agaricineae</taxon>
        <taxon>Strophariaceae</taxon>
        <taxon>Hypholoma</taxon>
    </lineage>
</organism>
<accession>A0A0D2P403</accession>
<dbReference type="AlphaFoldDB" id="A0A0D2P403"/>
<dbReference type="Proteomes" id="UP000054270">
    <property type="component" value="Unassembled WGS sequence"/>
</dbReference>
<evidence type="ECO:0000313" key="2">
    <source>
        <dbReference type="Proteomes" id="UP000054270"/>
    </source>
</evidence>
<reference evidence="2" key="1">
    <citation type="submission" date="2014-04" db="EMBL/GenBank/DDBJ databases">
        <title>Evolutionary Origins and Diversification of the Mycorrhizal Mutualists.</title>
        <authorList>
            <consortium name="DOE Joint Genome Institute"/>
            <consortium name="Mycorrhizal Genomics Consortium"/>
            <person name="Kohler A."/>
            <person name="Kuo A."/>
            <person name="Nagy L.G."/>
            <person name="Floudas D."/>
            <person name="Copeland A."/>
            <person name="Barry K.W."/>
            <person name="Cichocki N."/>
            <person name="Veneault-Fourrey C."/>
            <person name="LaButti K."/>
            <person name="Lindquist E.A."/>
            <person name="Lipzen A."/>
            <person name="Lundell T."/>
            <person name="Morin E."/>
            <person name="Murat C."/>
            <person name="Riley R."/>
            <person name="Ohm R."/>
            <person name="Sun H."/>
            <person name="Tunlid A."/>
            <person name="Henrissat B."/>
            <person name="Grigoriev I.V."/>
            <person name="Hibbett D.S."/>
            <person name="Martin F."/>
        </authorList>
    </citation>
    <scope>NUCLEOTIDE SEQUENCE [LARGE SCALE GENOMIC DNA]</scope>
    <source>
        <strain evidence="2">FD-334 SS-4</strain>
    </source>
</reference>
<evidence type="ECO:0000313" key="1">
    <source>
        <dbReference type="EMBL" id="KJA15200.1"/>
    </source>
</evidence>
<dbReference type="EMBL" id="KN817651">
    <property type="protein sequence ID" value="KJA15200.1"/>
    <property type="molecule type" value="Genomic_DNA"/>
</dbReference>
<sequence length="155" mass="17685">MTRRSMSTARLWAPLCRCWRRSWGDDARHHRRRRTRGVRTSRSAINYLLLIQLELCRSIHFDARILREYSILLYHEPSACSKSAAVLKGHFWLSIIKGIAVQAANRMISEDGLGVGENVPHIAVFDLAENNNYNTAVLYKSHLHSGVGAVFDVIQ</sequence>
<keyword evidence="2" id="KW-1185">Reference proteome</keyword>
<name>A0A0D2P403_HYPSF</name>
<proteinExistence type="predicted"/>